<evidence type="ECO:0000256" key="9">
    <source>
        <dbReference type="ARBA" id="ARBA00023065"/>
    </source>
</evidence>
<dbReference type="GO" id="GO:0009279">
    <property type="term" value="C:cell outer membrane"/>
    <property type="evidence" value="ECO:0007669"/>
    <property type="project" value="UniProtKB-SubCell"/>
</dbReference>
<dbReference type="SUPFAM" id="SSF49452">
    <property type="entry name" value="Starch-binding domain-like"/>
    <property type="match status" value="1"/>
</dbReference>
<evidence type="ECO:0000313" key="20">
    <source>
        <dbReference type="Proteomes" id="UP001151079"/>
    </source>
</evidence>
<evidence type="ECO:0000256" key="10">
    <source>
        <dbReference type="ARBA" id="ARBA00023077"/>
    </source>
</evidence>
<keyword evidence="5" id="KW-0410">Iron transport</keyword>
<dbReference type="CDD" id="cd01347">
    <property type="entry name" value="ligand_gated_channel"/>
    <property type="match status" value="1"/>
</dbReference>
<dbReference type="Pfam" id="PF00593">
    <property type="entry name" value="TonB_dep_Rec_b-barrel"/>
    <property type="match status" value="1"/>
</dbReference>
<dbReference type="InterPro" id="IPR010105">
    <property type="entry name" value="TonB_sidphr_rcpt"/>
</dbReference>
<proteinExistence type="inferred from homology"/>
<keyword evidence="9" id="KW-0406">Ion transport</keyword>
<comment type="caution">
    <text evidence="19">The sequence shown here is derived from an EMBL/GenBank/DDBJ whole genome shotgun (WGS) entry which is preliminary data.</text>
</comment>
<keyword evidence="4 14" id="KW-1134">Transmembrane beta strand</keyword>
<dbReference type="GO" id="GO:0038023">
    <property type="term" value="F:signaling receptor activity"/>
    <property type="evidence" value="ECO:0007669"/>
    <property type="project" value="InterPro"/>
</dbReference>
<dbReference type="Pfam" id="PF13715">
    <property type="entry name" value="CarbopepD_reg_2"/>
    <property type="match status" value="1"/>
</dbReference>
<name>A0A9X3BY83_9FLAO</name>
<dbReference type="AlphaFoldDB" id="A0A9X3BY83"/>
<keyword evidence="11 14" id="KW-0472">Membrane</keyword>
<dbReference type="PANTHER" id="PTHR32552">
    <property type="entry name" value="FERRICHROME IRON RECEPTOR-RELATED"/>
    <property type="match status" value="1"/>
</dbReference>
<dbReference type="GO" id="GO:0015891">
    <property type="term" value="P:siderophore transport"/>
    <property type="evidence" value="ECO:0007669"/>
    <property type="project" value="InterPro"/>
</dbReference>
<comment type="subcellular location">
    <subcellularLocation>
        <location evidence="1 14">Cell outer membrane</location>
        <topology evidence="1 14">Multi-pass membrane protein</topology>
    </subcellularLocation>
</comment>
<evidence type="ECO:0000256" key="4">
    <source>
        <dbReference type="ARBA" id="ARBA00022452"/>
    </source>
</evidence>
<dbReference type="NCBIfam" id="TIGR01783">
    <property type="entry name" value="TonB-siderophor"/>
    <property type="match status" value="1"/>
</dbReference>
<keyword evidence="8" id="KW-0408">Iron</keyword>
<dbReference type="Proteomes" id="UP001151079">
    <property type="component" value="Unassembled WGS sequence"/>
</dbReference>
<dbReference type="RefSeq" id="WP_264206473.1">
    <property type="nucleotide sequence ID" value="NZ_JAOZEW010000011.1"/>
</dbReference>
<organism evidence="19 20">
    <name type="scientific">Flavobacterium shii</name>
    <dbReference type="NCBI Taxonomy" id="2987687"/>
    <lineage>
        <taxon>Bacteria</taxon>
        <taxon>Pseudomonadati</taxon>
        <taxon>Bacteroidota</taxon>
        <taxon>Flavobacteriia</taxon>
        <taxon>Flavobacteriales</taxon>
        <taxon>Flavobacteriaceae</taxon>
        <taxon>Flavobacterium</taxon>
    </lineage>
</organism>
<keyword evidence="10 15" id="KW-0798">TonB box</keyword>
<keyword evidence="20" id="KW-1185">Reference proteome</keyword>
<gene>
    <name evidence="19" type="ORF">OIU83_11880</name>
</gene>
<evidence type="ECO:0000256" key="1">
    <source>
        <dbReference type="ARBA" id="ARBA00004571"/>
    </source>
</evidence>
<evidence type="ECO:0000256" key="14">
    <source>
        <dbReference type="PROSITE-ProRule" id="PRU01360"/>
    </source>
</evidence>
<comment type="similarity">
    <text evidence="2 14 15">Belongs to the TonB-dependent receptor family.</text>
</comment>
<reference evidence="19" key="1">
    <citation type="submission" date="2022-10" db="EMBL/GenBank/DDBJ databases">
        <title>Two novel species of Flavobacterium.</title>
        <authorList>
            <person name="Liu Q."/>
            <person name="Xin Y.-H."/>
        </authorList>
    </citation>
    <scope>NUCLEOTIDE SEQUENCE</scope>
    <source>
        <strain evidence="19">LS1R49</strain>
    </source>
</reference>
<dbReference type="EMBL" id="JAOZEW010000011">
    <property type="protein sequence ID" value="MCV9928360.1"/>
    <property type="molecule type" value="Genomic_DNA"/>
</dbReference>
<feature type="domain" description="TonB-dependent receptor plug" evidence="18">
    <location>
        <begin position="142"/>
        <end position="238"/>
    </location>
</feature>
<evidence type="ECO:0000256" key="16">
    <source>
        <dbReference type="SAM" id="SignalP"/>
    </source>
</evidence>
<dbReference type="InterPro" id="IPR000531">
    <property type="entry name" value="Beta-barrel_TonB"/>
</dbReference>
<keyword evidence="6 14" id="KW-0812">Transmembrane</keyword>
<keyword evidence="3 14" id="KW-0813">Transport</keyword>
<dbReference type="GO" id="GO:0015344">
    <property type="term" value="F:siderophore uptake transmembrane transporter activity"/>
    <property type="evidence" value="ECO:0007669"/>
    <property type="project" value="TreeGrafter"/>
</dbReference>
<dbReference type="InterPro" id="IPR013784">
    <property type="entry name" value="Carb-bd-like_fold"/>
</dbReference>
<evidence type="ECO:0000256" key="12">
    <source>
        <dbReference type="ARBA" id="ARBA00023170"/>
    </source>
</evidence>
<evidence type="ECO:0000256" key="3">
    <source>
        <dbReference type="ARBA" id="ARBA00022448"/>
    </source>
</evidence>
<keyword evidence="12 19" id="KW-0675">Receptor</keyword>
<sequence>MEYLNQQIKKVALILSFFILTITTVSAQGTGTIKGKVLTNDNKPAEGVSISIKGINKPTIADNDGGFEIKKAPAGTQILIITLVGYNDLQEEVTVVTGETVTTNIQLTLSNTELNQVVVLSNKSAFKTNRISSSLRLQSAIIEIPQNIQVITGKLIQDQQIYDMLEGVTRNVSGATRVEHWDNYANITMRGSQVAAFRNGMNVSTTWGPLTEDMSMVERIEFVKGPAGFMLANGNPSGFYNVVTKKPSGRTKGEANISLGSFDMYRAAFDLDGKLTKDGKFLYRLNVMGQKKRSHRPFDFNDRYSIAPVIKYVPNDKTAITLEYTQQFSKVNIIGSNYVFSNNAYADLPRNFTTGEPNFDPTKMTDKSLLGILEQKINSDWKFTAQGSYFNYKQQGMSMWPQWPGFDPANTNILTRGVSIWDVLGITGTGQIFVNGQVKTGSVNHKILSGFDISDKMYYHDWSQSAALNGYDAAGNIVPFDIYNPIHGNVPDDKMPIFDRSKDIKDRGVKYHNGYNAFYLQDEIGLFEDKLRVTLAGRYTTLRTSDVYSGSFKNSKFTPRVGVSYSINKNTAAYFVSDQSFNENYGTDWEGKSFNPQTGSNLEFGFKRDWMNGKWNSVIAVYQITNKNILTADPEHSTGAIQYSRQSGEQKVKGVEVDVRGEIFKNLDVVINYAYTEAKITKDSDPALVGTQVAGTSKHIQNTWLNYKMDHGTLNGLGLSLGYQYQVDRSPWFVSKDQNSMLPNYFRVDGGVTYQKGKMIYNVIVNNVLNKYLYSGGKYNPGYYYWQAEPGTNVRLSVSYKF</sequence>
<dbReference type="PANTHER" id="PTHR32552:SF68">
    <property type="entry name" value="FERRICHROME OUTER MEMBRANE TRANSPORTER_PHAGE RECEPTOR"/>
    <property type="match status" value="1"/>
</dbReference>
<feature type="chain" id="PRO_5040965092" evidence="16">
    <location>
        <begin position="28"/>
        <end position="802"/>
    </location>
</feature>
<evidence type="ECO:0000256" key="13">
    <source>
        <dbReference type="ARBA" id="ARBA00023237"/>
    </source>
</evidence>
<evidence type="ECO:0000259" key="18">
    <source>
        <dbReference type="Pfam" id="PF07715"/>
    </source>
</evidence>
<dbReference type="InterPro" id="IPR037066">
    <property type="entry name" value="Plug_dom_sf"/>
</dbReference>
<evidence type="ECO:0000256" key="15">
    <source>
        <dbReference type="RuleBase" id="RU003357"/>
    </source>
</evidence>
<dbReference type="InterPro" id="IPR012910">
    <property type="entry name" value="Plug_dom"/>
</dbReference>
<dbReference type="Gene3D" id="2.170.130.10">
    <property type="entry name" value="TonB-dependent receptor, plug domain"/>
    <property type="match status" value="1"/>
</dbReference>
<dbReference type="GO" id="GO:0030246">
    <property type="term" value="F:carbohydrate binding"/>
    <property type="evidence" value="ECO:0007669"/>
    <property type="project" value="InterPro"/>
</dbReference>
<accession>A0A9X3BY83</accession>
<protein>
    <submittedName>
        <fullName evidence="19">TonB-dependent receptor</fullName>
    </submittedName>
</protein>
<dbReference type="SUPFAM" id="SSF56935">
    <property type="entry name" value="Porins"/>
    <property type="match status" value="1"/>
</dbReference>
<dbReference type="Pfam" id="PF07715">
    <property type="entry name" value="Plug"/>
    <property type="match status" value="1"/>
</dbReference>
<keyword evidence="7 16" id="KW-0732">Signal</keyword>
<dbReference type="Gene3D" id="2.40.170.20">
    <property type="entry name" value="TonB-dependent receptor, beta-barrel domain"/>
    <property type="match status" value="1"/>
</dbReference>
<evidence type="ECO:0000259" key="17">
    <source>
        <dbReference type="Pfam" id="PF00593"/>
    </source>
</evidence>
<evidence type="ECO:0000256" key="8">
    <source>
        <dbReference type="ARBA" id="ARBA00023004"/>
    </source>
</evidence>
<evidence type="ECO:0000313" key="19">
    <source>
        <dbReference type="EMBL" id="MCV9928360.1"/>
    </source>
</evidence>
<feature type="signal peptide" evidence="16">
    <location>
        <begin position="1"/>
        <end position="27"/>
    </location>
</feature>
<evidence type="ECO:0000256" key="7">
    <source>
        <dbReference type="ARBA" id="ARBA00022729"/>
    </source>
</evidence>
<dbReference type="Gene3D" id="2.60.40.1120">
    <property type="entry name" value="Carboxypeptidase-like, regulatory domain"/>
    <property type="match status" value="1"/>
</dbReference>
<feature type="domain" description="TonB-dependent receptor-like beta-barrel" evidence="17">
    <location>
        <begin position="338"/>
        <end position="757"/>
    </location>
</feature>
<dbReference type="InterPro" id="IPR039426">
    <property type="entry name" value="TonB-dep_rcpt-like"/>
</dbReference>
<evidence type="ECO:0000256" key="11">
    <source>
        <dbReference type="ARBA" id="ARBA00023136"/>
    </source>
</evidence>
<evidence type="ECO:0000256" key="6">
    <source>
        <dbReference type="ARBA" id="ARBA00022692"/>
    </source>
</evidence>
<evidence type="ECO:0000256" key="5">
    <source>
        <dbReference type="ARBA" id="ARBA00022496"/>
    </source>
</evidence>
<dbReference type="InterPro" id="IPR036942">
    <property type="entry name" value="Beta-barrel_TonB_sf"/>
</dbReference>
<dbReference type="PROSITE" id="PS52016">
    <property type="entry name" value="TONB_DEPENDENT_REC_3"/>
    <property type="match status" value="1"/>
</dbReference>
<evidence type="ECO:0000256" key="2">
    <source>
        <dbReference type="ARBA" id="ARBA00009810"/>
    </source>
</evidence>
<keyword evidence="13 14" id="KW-0998">Cell outer membrane</keyword>